<dbReference type="RefSeq" id="WP_109429744.1">
    <property type="nucleotide sequence ID" value="NZ_MPDK01000003.1"/>
</dbReference>
<dbReference type="Proteomes" id="UP000245380">
    <property type="component" value="Unassembled WGS sequence"/>
</dbReference>
<dbReference type="EMBL" id="MPDK01000003">
    <property type="protein sequence ID" value="PWI58547.1"/>
    <property type="molecule type" value="Genomic_DNA"/>
</dbReference>
<evidence type="ECO:0008006" key="3">
    <source>
        <dbReference type="Google" id="ProtNLM"/>
    </source>
</evidence>
<protein>
    <recommendedName>
        <fullName evidence="3">2'-5' RNA ligase</fullName>
    </recommendedName>
</protein>
<accession>A0A2U3DB90</accession>
<reference evidence="1 2" key="1">
    <citation type="submission" date="2016-11" db="EMBL/GenBank/DDBJ databases">
        <title>Comparative genomics of Acidibacillus ferroxidans species.</title>
        <authorList>
            <person name="Oliveira G."/>
            <person name="Nunes G."/>
            <person name="Oliveira R."/>
            <person name="Araujo F."/>
            <person name="Salim A."/>
            <person name="Scholte L."/>
            <person name="Morais D."/>
            <person name="Nancucheo I."/>
            <person name="Johnson D.B."/>
            <person name="Grail B."/>
            <person name="Bittencourt J."/>
            <person name="Valadares R."/>
        </authorList>
    </citation>
    <scope>NUCLEOTIDE SEQUENCE [LARGE SCALE GENOMIC DNA]</scope>
    <source>
        <strain evidence="1 2">Y002</strain>
    </source>
</reference>
<proteinExistence type="predicted"/>
<dbReference type="OrthoDB" id="70764at2"/>
<dbReference type="InterPro" id="IPR009097">
    <property type="entry name" value="Cyclic_Pdiesterase"/>
</dbReference>
<name>A0A2U3DB90_SULT2</name>
<dbReference type="SUPFAM" id="SSF55144">
    <property type="entry name" value="LigT-like"/>
    <property type="match status" value="1"/>
</dbReference>
<comment type="caution">
    <text evidence="1">The sequence shown here is derived from an EMBL/GenBank/DDBJ whole genome shotgun (WGS) entry which is preliminary data.</text>
</comment>
<evidence type="ECO:0000313" key="2">
    <source>
        <dbReference type="Proteomes" id="UP000245380"/>
    </source>
</evidence>
<evidence type="ECO:0000313" key="1">
    <source>
        <dbReference type="EMBL" id="PWI58547.1"/>
    </source>
</evidence>
<dbReference type="InterPro" id="IPR050580">
    <property type="entry name" value="2H_phosphoesterase_YjcG-like"/>
</dbReference>
<dbReference type="AlphaFoldDB" id="A0A2U3DB90"/>
<organism evidence="1 2">
    <name type="scientific">Sulfoacidibacillus thermotolerans</name>
    <name type="common">Acidibacillus sulfuroxidans</name>
    <dbReference type="NCBI Taxonomy" id="1765684"/>
    <lineage>
        <taxon>Bacteria</taxon>
        <taxon>Bacillati</taxon>
        <taxon>Bacillota</taxon>
        <taxon>Bacilli</taxon>
        <taxon>Bacillales</taxon>
        <taxon>Alicyclobacillaceae</taxon>
        <taxon>Sulfoacidibacillus</taxon>
    </lineage>
</organism>
<dbReference type="PANTHER" id="PTHR40037">
    <property type="entry name" value="PHOSPHOESTERASE YJCG-RELATED"/>
    <property type="match status" value="1"/>
</dbReference>
<sequence length="187" mass="21693">MKYFIGIVPPTDQSEQIDELRRKYPGRHLAHIDPHITLIPPLEFTETPFDWLQMIEQTLAEIQPFSIQLGQPGFFSQRVLFLNVHILRAKGKESNALHRMYEKMQSVTEPYRTQASQYAQSNRNGSFHPHLTVAMASFGTSFSVMTQMYADATVLSPLFHPFIVRSVRVFVKTPERWIPYRDINLAK</sequence>
<dbReference type="Gene3D" id="3.90.1140.10">
    <property type="entry name" value="Cyclic phosphodiesterase"/>
    <property type="match status" value="1"/>
</dbReference>
<dbReference type="PANTHER" id="PTHR40037:SF1">
    <property type="entry name" value="PHOSPHOESTERASE SAOUHSC_00951-RELATED"/>
    <property type="match status" value="1"/>
</dbReference>
<dbReference type="Pfam" id="PF13563">
    <property type="entry name" value="2_5_RNA_ligase2"/>
    <property type="match status" value="1"/>
</dbReference>
<gene>
    <name evidence="1" type="ORF">BM613_03255</name>
</gene>
<keyword evidence="2" id="KW-1185">Reference proteome</keyword>